<dbReference type="OrthoDB" id="2315780at2759"/>
<dbReference type="HOGENOM" id="CLU_2484504_0_0_1"/>
<organism evidence="1 2">
    <name type="scientific">Rhizophagus irregularis (strain DAOM 197198w)</name>
    <name type="common">Glomus intraradices</name>
    <dbReference type="NCBI Taxonomy" id="1432141"/>
    <lineage>
        <taxon>Eukaryota</taxon>
        <taxon>Fungi</taxon>
        <taxon>Fungi incertae sedis</taxon>
        <taxon>Mucoromycota</taxon>
        <taxon>Glomeromycotina</taxon>
        <taxon>Glomeromycetes</taxon>
        <taxon>Glomerales</taxon>
        <taxon>Glomeraceae</taxon>
        <taxon>Rhizophagus</taxon>
    </lineage>
</organism>
<protein>
    <submittedName>
        <fullName evidence="1">Uncharacterized protein</fullName>
    </submittedName>
</protein>
<dbReference type="Proteomes" id="UP000022910">
    <property type="component" value="Unassembled WGS sequence"/>
</dbReference>
<proteinExistence type="predicted"/>
<sequence length="87" mass="10330">MSDMSDELLSLRHERALELLQKPEIKEFFEDRNKRFINITALKEWEEAGEPFEILEKLIKLALAPDRLVMLLEPADVTLPMEDWKYV</sequence>
<name>A0A015K589_RHIIW</name>
<accession>A0A015K589</accession>
<reference evidence="1 2" key="1">
    <citation type="submission" date="2014-02" db="EMBL/GenBank/DDBJ databases">
        <title>Single nucleus genome sequencing reveals high similarity among nuclei of an endomycorrhizal fungus.</title>
        <authorList>
            <person name="Lin K."/>
            <person name="Geurts R."/>
            <person name="Zhang Z."/>
            <person name="Limpens E."/>
            <person name="Saunders D.G."/>
            <person name="Mu D."/>
            <person name="Pang E."/>
            <person name="Cao H."/>
            <person name="Cha H."/>
            <person name="Lin T."/>
            <person name="Zhou Q."/>
            <person name="Shang Y."/>
            <person name="Li Y."/>
            <person name="Ivanov S."/>
            <person name="Sharma T."/>
            <person name="Velzen R.V."/>
            <person name="Ruijter N.D."/>
            <person name="Aanen D.K."/>
            <person name="Win J."/>
            <person name="Kamoun S."/>
            <person name="Bisseling T."/>
            <person name="Huang S."/>
        </authorList>
    </citation>
    <scope>NUCLEOTIDE SEQUENCE [LARGE SCALE GENOMIC DNA]</scope>
    <source>
        <strain evidence="2">DAOM197198w</strain>
    </source>
</reference>
<evidence type="ECO:0000313" key="2">
    <source>
        <dbReference type="Proteomes" id="UP000022910"/>
    </source>
</evidence>
<dbReference type="EMBL" id="JEMT01011764">
    <property type="protein sequence ID" value="EXX76952.1"/>
    <property type="molecule type" value="Genomic_DNA"/>
</dbReference>
<keyword evidence="2" id="KW-1185">Reference proteome</keyword>
<dbReference type="AlphaFoldDB" id="A0A015K589"/>
<evidence type="ECO:0000313" key="1">
    <source>
        <dbReference type="EMBL" id="EXX76952.1"/>
    </source>
</evidence>
<gene>
    <name evidence="1" type="ORF">RirG_028420</name>
</gene>
<comment type="caution">
    <text evidence="1">The sequence shown here is derived from an EMBL/GenBank/DDBJ whole genome shotgun (WGS) entry which is preliminary data.</text>
</comment>